<evidence type="ECO:0000259" key="1">
    <source>
        <dbReference type="Pfam" id="PF25597"/>
    </source>
</evidence>
<organism evidence="2 3">
    <name type="scientific">Araneus ventricosus</name>
    <name type="common">Orbweaver spider</name>
    <name type="synonym">Epeira ventricosa</name>
    <dbReference type="NCBI Taxonomy" id="182803"/>
    <lineage>
        <taxon>Eukaryota</taxon>
        <taxon>Metazoa</taxon>
        <taxon>Ecdysozoa</taxon>
        <taxon>Arthropoda</taxon>
        <taxon>Chelicerata</taxon>
        <taxon>Arachnida</taxon>
        <taxon>Araneae</taxon>
        <taxon>Araneomorphae</taxon>
        <taxon>Entelegynae</taxon>
        <taxon>Araneoidea</taxon>
        <taxon>Araneidae</taxon>
        <taxon>Araneus</taxon>
    </lineage>
</organism>
<accession>A0A4Y2FJM2</accession>
<dbReference type="Proteomes" id="UP000499080">
    <property type="component" value="Unassembled WGS sequence"/>
</dbReference>
<reference evidence="2 3" key="1">
    <citation type="journal article" date="2019" name="Sci. Rep.">
        <title>Orb-weaving spider Araneus ventricosus genome elucidates the spidroin gene catalogue.</title>
        <authorList>
            <person name="Kono N."/>
            <person name="Nakamura H."/>
            <person name="Ohtoshi R."/>
            <person name="Moran D.A.P."/>
            <person name="Shinohara A."/>
            <person name="Yoshida Y."/>
            <person name="Fujiwara M."/>
            <person name="Mori M."/>
            <person name="Tomita M."/>
            <person name="Arakawa K."/>
        </authorList>
    </citation>
    <scope>NUCLEOTIDE SEQUENCE [LARGE SCALE GENOMIC DNA]</scope>
</reference>
<proteinExistence type="predicted"/>
<protein>
    <recommendedName>
        <fullName evidence="1">Retroviral polymerase SH3-like domain-containing protein</fullName>
    </recommendedName>
</protein>
<gene>
    <name evidence="2" type="ORF">AVEN_180535_1</name>
</gene>
<dbReference type="OrthoDB" id="8039805at2759"/>
<comment type="caution">
    <text evidence="2">The sequence shown here is derived from an EMBL/GenBank/DDBJ whole genome shotgun (WGS) entry which is preliminary data.</text>
</comment>
<keyword evidence="3" id="KW-1185">Reference proteome</keyword>
<dbReference type="InterPro" id="IPR057670">
    <property type="entry name" value="SH3_retrovirus"/>
</dbReference>
<sequence>MVFQNATITQQWIFNQAMLNDSCVRESFLQKHFLFHMHGTVFVSKQKLTPFELFCGNKPSVKHLKIFGAAAFWGVPKQQQRRKLDMRAKKGIMVGYAQRTRDIEYGS</sequence>
<evidence type="ECO:0000313" key="3">
    <source>
        <dbReference type="Proteomes" id="UP000499080"/>
    </source>
</evidence>
<dbReference type="Pfam" id="PF25597">
    <property type="entry name" value="SH3_retrovirus"/>
    <property type="match status" value="1"/>
</dbReference>
<dbReference type="EMBL" id="BGPR01000957">
    <property type="protein sequence ID" value="GBM41237.1"/>
    <property type="molecule type" value="Genomic_DNA"/>
</dbReference>
<name>A0A4Y2FJM2_ARAVE</name>
<evidence type="ECO:0000313" key="2">
    <source>
        <dbReference type="EMBL" id="GBM41237.1"/>
    </source>
</evidence>
<dbReference type="AlphaFoldDB" id="A0A4Y2FJM2"/>
<feature type="domain" description="Retroviral polymerase SH3-like" evidence="1">
    <location>
        <begin position="71"/>
        <end position="100"/>
    </location>
</feature>